<gene>
    <name evidence="2" type="ORF">I5907_15835</name>
</gene>
<comment type="caution">
    <text evidence="2">The sequence shown here is derived from an EMBL/GenBank/DDBJ whole genome shotgun (WGS) entry which is preliminary data.</text>
</comment>
<dbReference type="Pfam" id="PF14040">
    <property type="entry name" value="DNase_NucA_NucB"/>
    <property type="match status" value="1"/>
</dbReference>
<sequence length="185" mass="20327">MISDSEITKNSYLYIYVSNKTPNISVYFDQLQVTHIRGPLLQEEAYYPYGLEMKGISAAAIDVNEGNTANQVKKKGLIDRHEVPYASTIEGGIKAMTFPAPASQNQLHGVALKLFYAANNFKGGKEFWVPFPSPKLPSPVPVGAPLFHPKKKENPLNPVMIPVVTGTATEAVLSLLAEWGWVIIL</sequence>
<keyword evidence="3" id="KW-1185">Reference proteome</keyword>
<feature type="domain" description="Deoxyribonuclease NucA/NucB" evidence="1">
    <location>
        <begin position="79"/>
        <end position="129"/>
    </location>
</feature>
<accession>A0A931GXA7</accession>
<protein>
    <recommendedName>
        <fullName evidence="1">Deoxyribonuclease NucA/NucB domain-containing protein</fullName>
    </recommendedName>
</protein>
<evidence type="ECO:0000259" key="1">
    <source>
        <dbReference type="Pfam" id="PF14040"/>
    </source>
</evidence>
<evidence type="ECO:0000313" key="3">
    <source>
        <dbReference type="Proteomes" id="UP000628448"/>
    </source>
</evidence>
<dbReference type="AlphaFoldDB" id="A0A931GXA7"/>
<dbReference type="EMBL" id="JADWYR010000002">
    <property type="protein sequence ID" value="MBG9377713.1"/>
    <property type="molecule type" value="Genomic_DNA"/>
</dbReference>
<reference evidence="2" key="1">
    <citation type="submission" date="2020-11" db="EMBL/GenBank/DDBJ databases">
        <title>Bacterial whole genome sequence for Panacibacter sp. DH6.</title>
        <authorList>
            <person name="Le V."/>
            <person name="Ko S."/>
            <person name="Ahn C.-Y."/>
            <person name="Oh H.-M."/>
        </authorList>
    </citation>
    <scope>NUCLEOTIDE SEQUENCE</scope>
    <source>
        <strain evidence="2">DH6</strain>
    </source>
</reference>
<dbReference type="RefSeq" id="WP_196991783.1">
    <property type="nucleotide sequence ID" value="NZ_JADWYR010000002.1"/>
</dbReference>
<proteinExistence type="predicted"/>
<dbReference type="Proteomes" id="UP000628448">
    <property type="component" value="Unassembled WGS sequence"/>
</dbReference>
<dbReference type="InterPro" id="IPR029476">
    <property type="entry name" value="DNase_NucA_NucB"/>
</dbReference>
<evidence type="ECO:0000313" key="2">
    <source>
        <dbReference type="EMBL" id="MBG9377713.1"/>
    </source>
</evidence>
<name>A0A931GXA7_9BACT</name>
<organism evidence="2 3">
    <name type="scientific">Panacibacter microcysteis</name>
    <dbReference type="NCBI Taxonomy" id="2793269"/>
    <lineage>
        <taxon>Bacteria</taxon>
        <taxon>Pseudomonadati</taxon>
        <taxon>Bacteroidota</taxon>
        <taxon>Chitinophagia</taxon>
        <taxon>Chitinophagales</taxon>
        <taxon>Chitinophagaceae</taxon>
        <taxon>Panacibacter</taxon>
    </lineage>
</organism>